<dbReference type="Proteomes" id="UP000006640">
    <property type="component" value="Chromosome"/>
</dbReference>
<evidence type="ECO:0000313" key="3">
    <source>
        <dbReference type="Proteomes" id="UP000006640"/>
    </source>
</evidence>
<dbReference type="HOGENOM" id="CLU_042635_0_0_11"/>
<dbReference type="InterPro" id="IPR000594">
    <property type="entry name" value="ThiF_NAD_FAD-bd"/>
</dbReference>
<dbReference type="RefSeq" id="WP_013133191.1">
    <property type="nucleotide sequence ID" value="NC_014165.1"/>
</dbReference>
<dbReference type="EMBL" id="CP001874">
    <property type="protein sequence ID" value="ADG89658.1"/>
    <property type="molecule type" value="Genomic_DNA"/>
</dbReference>
<feature type="domain" description="THIF-type NAD/FAD binding fold" evidence="1">
    <location>
        <begin position="118"/>
        <end position="309"/>
    </location>
</feature>
<organism evidence="2 3">
    <name type="scientific">Thermobispora bispora (strain ATCC 19993 / DSM 43833 / CBS 139.67 / JCM 10125 / KCTC 9307 / NBRC 14880 / R51)</name>
    <dbReference type="NCBI Taxonomy" id="469371"/>
    <lineage>
        <taxon>Bacteria</taxon>
        <taxon>Bacillati</taxon>
        <taxon>Actinomycetota</taxon>
        <taxon>Actinomycetes</taxon>
        <taxon>Streptosporangiales</taxon>
        <taxon>Streptosporangiaceae</taxon>
        <taxon>Thermobispora</taxon>
    </lineage>
</organism>
<dbReference type="eggNOG" id="COG0476">
    <property type="taxonomic scope" value="Bacteria"/>
</dbReference>
<dbReference type="OrthoDB" id="4426339at2"/>
<dbReference type="AlphaFoldDB" id="D6Y7E7"/>
<evidence type="ECO:0000259" key="1">
    <source>
        <dbReference type="Pfam" id="PF00899"/>
    </source>
</evidence>
<gene>
    <name evidence="2" type="ordered locus">Tbis_2960</name>
</gene>
<dbReference type="Pfam" id="PF00899">
    <property type="entry name" value="ThiF"/>
    <property type="match status" value="1"/>
</dbReference>
<keyword evidence="3" id="KW-1185">Reference proteome</keyword>
<sequence>MRPRLKRALRRIDRDARTIQFGVHPAQAVVLGDVEPAVRRLIDSLDGTRTLEQAIAESELTERSAREVIGMLTRHGVLEDASASPEPLARLTVAERDRLRPDLDRLSLTCDDGGMGALRARRAAHVRVHGAGRVGAQVAVLLAAAGVGNLCVVDPGTARHEDVVPGGLGWDDVGRAREDGAVAAARRIAPSVNAWPGRTASRLSDRASRPDLVVLAPVGPLDPALIRELGEEGIPHLLVTAYEGRGSVGPFVLPGVTPCLVCLELTRRDRDPGWPMVGARLGGYPGGEIACDTALATLVAAEAVIQVLAYLDRSSVMKGTLDVLPDGHWRHRTWDVHPQCACGRTVTASLTMVE</sequence>
<dbReference type="KEGG" id="tbi:Tbis_2960"/>
<dbReference type="GO" id="GO:0008641">
    <property type="term" value="F:ubiquitin-like modifier activating enzyme activity"/>
    <property type="evidence" value="ECO:0007669"/>
    <property type="project" value="InterPro"/>
</dbReference>
<evidence type="ECO:0000313" key="2">
    <source>
        <dbReference type="EMBL" id="ADG89658.1"/>
    </source>
</evidence>
<reference evidence="2 3" key="1">
    <citation type="submission" date="2010-01" db="EMBL/GenBank/DDBJ databases">
        <title>The complete genome of Thermobispora bispora DSM 43833.</title>
        <authorList>
            <consortium name="US DOE Joint Genome Institute (JGI-PGF)"/>
            <person name="Lucas S."/>
            <person name="Copeland A."/>
            <person name="Lapidus A."/>
            <person name="Glavina del Rio T."/>
            <person name="Dalin E."/>
            <person name="Tice H."/>
            <person name="Bruce D."/>
            <person name="Goodwin L."/>
            <person name="Pitluck S."/>
            <person name="Kyrpides N."/>
            <person name="Mavromatis K."/>
            <person name="Ivanova N."/>
            <person name="Mikhailova N."/>
            <person name="Chertkov O."/>
            <person name="Brettin T."/>
            <person name="Detter J.C."/>
            <person name="Han C."/>
            <person name="Larimer F."/>
            <person name="Land M."/>
            <person name="Hauser L."/>
            <person name="Markowitz V."/>
            <person name="Cheng J.-F."/>
            <person name="Hugenholtz P."/>
            <person name="Woyke T."/>
            <person name="Wu D."/>
            <person name="Jando M."/>
            <person name="Schneider S."/>
            <person name="Klenk H.-P."/>
            <person name="Eisen J.A."/>
        </authorList>
    </citation>
    <scope>NUCLEOTIDE SEQUENCE [LARGE SCALE GENOMIC DNA]</scope>
    <source>
        <strain evidence="3">ATCC 19993 / DSM 43833 / CBS 139.67 / JCM 10125 / KCTC 9307 / NBRC 14880 / R51</strain>
    </source>
</reference>
<protein>
    <submittedName>
        <fullName evidence="2">UBA/THIF-type NAD/FAD binding protein</fullName>
    </submittedName>
</protein>
<dbReference type="InterPro" id="IPR035985">
    <property type="entry name" value="Ubiquitin-activating_enz"/>
</dbReference>
<accession>D6Y7E7</accession>
<proteinExistence type="predicted"/>
<dbReference type="SUPFAM" id="SSF69572">
    <property type="entry name" value="Activating enzymes of the ubiquitin-like proteins"/>
    <property type="match status" value="1"/>
</dbReference>
<name>D6Y7E7_THEBD</name>
<dbReference type="STRING" id="469371.Tbis_2960"/>
<dbReference type="Gene3D" id="3.40.50.720">
    <property type="entry name" value="NAD(P)-binding Rossmann-like Domain"/>
    <property type="match status" value="1"/>
</dbReference>